<keyword evidence="2" id="KW-1185">Reference proteome</keyword>
<dbReference type="Proteomes" id="UP000667802">
    <property type="component" value="Unassembled WGS sequence"/>
</dbReference>
<gene>
    <name evidence="1" type="ORF">G7B40_007600</name>
</gene>
<accession>A0AAP5I472</accession>
<comment type="caution">
    <text evidence="1">The sequence shown here is derived from an EMBL/GenBank/DDBJ whole genome shotgun (WGS) entry which is preliminary data.</text>
</comment>
<name>A0AAP5I472_9CYAN</name>
<dbReference type="EMBL" id="JAALHA020000002">
    <property type="protein sequence ID" value="MDR9894436.1"/>
    <property type="molecule type" value="Genomic_DNA"/>
</dbReference>
<dbReference type="AlphaFoldDB" id="A0AAP5I472"/>
<dbReference type="RefSeq" id="WP_208343424.1">
    <property type="nucleotide sequence ID" value="NZ_CAWQFN010000314.1"/>
</dbReference>
<reference evidence="2" key="1">
    <citation type="journal article" date="2021" name="Science">
        <title>Hunting the eagle killer: A cyanobacterial neurotoxin causes vacuolar myelinopathy.</title>
        <authorList>
            <person name="Breinlinger S."/>
            <person name="Phillips T.J."/>
            <person name="Haram B.N."/>
            <person name="Mares J."/>
            <person name="Martinez Yerena J.A."/>
            <person name="Hrouzek P."/>
            <person name="Sobotka R."/>
            <person name="Henderson W.M."/>
            <person name="Schmieder P."/>
            <person name="Williams S.M."/>
            <person name="Lauderdale J.D."/>
            <person name="Wilde H.D."/>
            <person name="Gerrin W."/>
            <person name="Kust A."/>
            <person name="Washington J.W."/>
            <person name="Wagner C."/>
            <person name="Geier B."/>
            <person name="Liebeke M."/>
            <person name="Enke H."/>
            <person name="Niedermeyer T.H.J."/>
            <person name="Wilde S.B."/>
        </authorList>
    </citation>
    <scope>NUCLEOTIDE SEQUENCE [LARGE SCALE GENOMIC DNA]</scope>
    <source>
        <strain evidence="2">Thurmond2011</strain>
    </source>
</reference>
<protein>
    <submittedName>
        <fullName evidence="1">Uncharacterized protein</fullName>
    </submittedName>
</protein>
<organism evidence="1 2">
    <name type="scientific">Aetokthonos hydrillicola Thurmond2011</name>
    <dbReference type="NCBI Taxonomy" id="2712845"/>
    <lineage>
        <taxon>Bacteria</taxon>
        <taxon>Bacillati</taxon>
        <taxon>Cyanobacteriota</taxon>
        <taxon>Cyanophyceae</taxon>
        <taxon>Nostocales</taxon>
        <taxon>Hapalosiphonaceae</taxon>
        <taxon>Aetokthonos</taxon>
    </lineage>
</organism>
<evidence type="ECO:0000313" key="2">
    <source>
        <dbReference type="Proteomes" id="UP000667802"/>
    </source>
</evidence>
<proteinExistence type="predicted"/>
<evidence type="ECO:0000313" key="1">
    <source>
        <dbReference type="EMBL" id="MDR9894436.1"/>
    </source>
</evidence>
<sequence>MDKNWCKRYARLRQEKVYKIVKVRTKRTRNTANRLYECKEQEDQETVSKSQSNTKDFVSGINRFYIRIAGNFYIFCDFFNLDPTDYKSEDKFLQFQEFIKTINNFTLEELENMIQAGWRLLDDN</sequence>